<dbReference type="PROSITE" id="PS50216">
    <property type="entry name" value="DHHC"/>
    <property type="match status" value="1"/>
</dbReference>
<evidence type="ECO:0000313" key="9">
    <source>
        <dbReference type="Ensembl" id="ENSCMMP00000023264.1"/>
    </source>
</evidence>
<organism evidence="9 10">
    <name type="scientific">Cairina moschata</name>
    <name type="common">Muscovy duck</name>
    <dbReference type="NCBI Taxonomy" id="8855"/>
    <lineage>
        <taxon>Eukaryota</taxon>
        <taxon>Metazoa</taxon>
        <taxon>Chordata</taxon>
        <taxon>Craniata</taxon>
        <taxon>Vertebrata</taxon>
        <taxon>Euteleostomi</taxon>
        <taxon>Archelosauria</taxon>
        <taxon>Archosauria</taxon>
        <taxon>Dinosauria</taxon>
        <taxon>Saurischia</taxon>
        <taxon>Theropoda</taxon>
        <taxon>Coelurosauria</taxon>
        <taxon>Aves</taxon>
        <taxon>Neognathae</taxon>
        <taxon>Galloanserae</taxon>
        <taxon>Anseriformes</taxon>
        <taxon>Anatidae</taxon>
        <taxon>Anatinae</taxon>
        <taxon>Cairina</taxon>
    </lineage>
</organism>
<feature type="domain" description="Palmitoyltransferase DHHC" evidence="8">
    <location>
        <begin position="103"/>
        <end position="219"/>
    </location>
</feature>
<evidence type="ECO:0000256" key="3">
    <source>
        <dbReference type="ARBA" id="ARBA00022692"/>
    </source>
</evidence>
<evidence type="ECO:0000256" key="6">
    <source>
        <dbReference type="ARBA" id="ARBA00023315"/>
    </source>
</evidence>
<comment type="similarity">
    <text evidence="7">Belongs to the DHHC palmitoyltransferase family.</text>
</comment>
<dbReference type="PANTHER" id="PTHR12246">
    <property type="entry name" value="PALMITOYLTRANSFERASE ZDHHC16"/>
    <property type="match status" value="1"/>
</dbReference>
<evidence type="ECO:0000256" key="2">
    <source>
        <dbReference type="ARBA" id="ARBA00022679"/>
    </source>
</evidence>
<evidence type="ECO:0000256" key="5">
    <source>
        <dbReference type="ARBA" id="ARBA00023136"/>
    </source>
</evidence>
<dbReference type="Pfam" id="PF01529">
    <property type="entry name" value="DHHC"/>
    <property type="match status" value="1"/>
</dbReference>
<feature type="transmembrane region" description="Helical" evidence="7">
    <location>
        <begin position="244"/>
        <end position="261"/>
    </location>
</feature>
<reference evidence="9" key="3">
    <citation type="submission" date="2025-09" db="UniProtKB">
        <authorList>
            <consortium name="Ensembl"/>
        </authorList>
    </citation>
    <scope>IDENTIFICATION</scope>
</reference>
<evidence type="ECO:0000259" key="8">
    <source>
        <dbReference type="Pfam" id="PF01529"/>
    </source>
</evidence>
<keyword evidence="5 7" id="KW-0472">Membrane</keyword>
<accession>A0A8C3CNU3</accession>
<feature type="transmembrane region" description="Helical" evidence="7">
    <location>
        <begin position="45"/>
        <end position="65"/>
    </location>
</feature>
<comment type="catalytic activity">
    <reaction evidence="7">
        <text>L-cysteinyl-[protein] + hexadecanoyl-CoA = S-hexadecanoyl-L-cysteinyl-[protein] + CoA</text>
        <dbReference type="Rhea" id="RHEA:36683"/>
        <dbReference type="Rhea" id="RHEA-COMP:10131"/>
        <dbReference type="Rhea" id="RHEA-COMP:11032"/>
        <dbReference type="ChEBI" id="CHEBI:29950"/>
        <dbReference type="ChEBI" id="CHEBI:57287"/>
        <dbReference type="ChEBI" id="CHEBI:57379"/>
        <dbReference type="ChEBI" id="CHEBI:74151"/>
        <dbReference type="EC" id="2.3.1.225"/>
    </reaction>
</comment>
<name>A0A8C3CNU3_CAIMO</name>
<comment type="subcellular location">
    <subcellularLocation>
        <location evidence="1">Membrane</location>
        <topology evidence="1">Multi-pass membrane protein</topology>
    </subcellularLocation>
</comment>
<protein>
    <recommendedName>
        <fullName evidence="7">Palmitoyltransferase</fullName>
        <ecNumber evidence="7">2.3.1.225</ecNumber>
    </recommendedName>
</protein>
<dbReference type="Ensembl" id="ENSCMMT00000025471.1">
    <property type="protein sequence ID" value="ENSCMMP00000023264.1"/>
    <property type="gene ID" value="ENSCMMG00000014531.1"/>
</dbReference>
<dbReference type="EC" id="2.3.1.225" evidence="7"/>
<feature type="transmembrane region" description="Helical" evidence="7">
    <location>
        <begin position="154"/>
        <end position="175"/>
    </location>
</feature>
<comment type="domain">
    <text evidence="7">The DHHC domain is required for palmitoyltransferase activity.</text>
</comment>
<sequence length="281" mass="30314">MAAAAAARCGRDPCGALCPLLAYLSVGYADYAVLAHVLHGPALRGSPWCPFHAVTFNLIVLLLLACHTRAVFADPGTVPLPGTAIDFSDLRSAAPRKTEQSPEEWTVCSRCEAYRPPRAHHCRVCHRCVRRMDHHCPWINNCVGELNQKYFIQFLFYAGLASAYAAGLVLVAWLGPAGGDGAENRVQTAHCIVLLLESLLFGAFVTVVFYDQVVSIITDEPVPEQLRGRGLKEAKRPRGCRAKLALLQGVFGNGCVLAWLFPCSCGTPAGPAYAPLPACDV</sequence>
<reference evidence="9" key="2">
    <citation type="submission" date="2025-08" db="UniProtKB">
        <authorList>
            <consortium name="Ensembl"/>
        </authorList>
    </citation>
    <scope>IDENTIFICATION</scope>
</reference>
<dbReference type="AlphaFoldDB" id="A0A8C3CNU3"/>
<feature type="transmembrane region" description="Helical" evidence="7">
    <location>
        <begin position="187"/>
        <end position="210"/>
    </location>
</feature>
<keyword evidence="2 7" id="KW-0808">Transferase</keyword>
<evidence type="ECO:0000256" key="1">
    <source>
        <dbReference type="ARBA" id="ARBA00004141"/>
    </source>
</evidence>
<dbReference type="InterPro" id="IPR001594">
    <property type="entry name" value="Palmitoyltrfase_DHHC"/>
</dbReference>
<keyword evidence="3 7" id="KW-0812">Transmembrane</keyword>
<keyword evidence="10" id="KW-1185">Reference proteome</keyword>
<evidence type="ECO:0000256" key="7">
    <source>
        <dbReference type="RuleBase" id="RU079119"/>
    </source>
</evidence>
<proteinExistence type="inferred from homology"/>
<dbReference type="Proteomes" id="UP000694556">
    <property type="component" value="Chromosome 26"/>
</dbReference>
<reference evidence="9" key="1">
    <citation type="submission" date="2018-09" db="EMBL/GenBank/DDBJ databases">
        <title>Common duck and Muscovy duck high density SNP chip.</title>
        <authorList>
            <person name="Vignal A."/>
            <person name="Thebault N."/>
            <person name="Warren W.C."/>
        </authorList>
    </citation>
    <scope>NUCLEOTIDE SEQUENCE [LARGE SCALE GENOMIC DNA]</scope>
</reference>
<dbReference type="GO" id="GO:0016020">
    <property type="term" value="C:membrane"/>
    <property type="evidence" value="ECO:0007669"/>
    <property type="project" value="UniProtKB-SubCell"/>
</dbReference>
<evidence type="ECO:0000313" key="10">
    <source>
        <dbReference type="Proteomes" id="UP000694556"/>
    </source>
</evidence>
<dbReference type="GO" id="GO:0019706">
    <property type="term" value="F:protein-cysteine S-palmitoyltransferase activity"/>
    <property type="evidence" value="ECO:0007669"/>
    <property type="project" value="UniProtKB-EC"/>
</dbReference>
<dbReference type="InterPro" id="IPR039859">
    <property type="entry name" value="PFA4/ZDH16/20/ERF2-like"/>
</dbReference>
<evidence type="ECO:0000256" key="4">
    <source>
        <dbReference type="ARBA" id="ARBA00022989"/>
    </source>
</evidence>
<keyword evidence="4 7" id="KW-1133">Transmembrane helix</keyword>
<keyword evidence="6 7" id="KW-0012">Acyltransferase</keyword>